<dbReference type="Gene3D" id="2.60.120.10">
    <property type="entry name" value="Jelly Rolls"/>
    <property type="match status" value="1"/>
</dbReference>
<dbReference type="AlphaFoldDB" id="A0A1L7I8U3"/>
<dbReference type="InterPro" id="IPR039935">
    <property type="entry name" value="YML079W-like"/>
</dbReference>
<dbReference type="KEGG" id="gfl:GRFL_3275"/>
<accession>A0A1L7I8U3</accession>
<sequence length="169" mass="19508">MRKDIQTIIDKLQLQPHPEGGYFREIYRSPEIIPKKALKNNYSGDRNVCTSIYFLLTSESFSAFHKIYQDEIWHFYQGSGISLQIISASGEHSEIMIGNNLQKNEHLQYVIPGGNYFAASVQEPDSFALVGCTVAPGFDFDDFYIPKREELLKKFPRHANVIHQYTREN</sequence>
<organism evidence="1 2">
    <name type="scientific">Christiangramia flava JLT2011</name>
    <dbReference type="NCBI Taxonomy" id="1229726"/>
    <lineage>
        <taxon>Bacteria</taxon>
        <taxon>Pseudomonadati</taxon>
        <taxon>Bacteroidota</taxon>
        <taxon>Flavobacteriia</taxon>
        <taxon>Flavobacteriales</taxon>
        <taxon>Flavobacteriaceae</taxon>
        <taxon>Christiangramia</taxon>
    </lineage>
</organism>
<dbReference type="PANTHER" id="PTHR33387:SF3">
    <property type="entry name" value="DUF985 DOMAIN-CONTAINING PROTEIN"/>
    <property type="match status" value="1"/>
</dbReference>
<dbReference type="Proteomes" id="UP000186230">
    <property type="component" value="Chromosome"/>
</dbReference>
<dbReference type="OrthoDB" id="9798288at2"/>
<dbReference type="InterPro" id="IPR011051">
    <property type="entry name" value="RmlC_Cupin_sf"/>
</dbReference>
<evidence type="ECO:0000313" key="2">
    <source>
        <dbReference type="Proteomes" id="UP000186230"/>
    </source>
</evidence>
<evidence type="ECO:0000313" key="1">
    <source>
        <dbReference type="EMBL" id="APU69999.1"/>
    </source>
</evidence>
<keyword evidence="2" id="KW-1185">Reference proteome</keyword>
<proteinExistence type="predicted"/>
<name>A0A1L7I8U3_9FLAO</name>
<dbReference type="RefSeq" id="WP_083645577.1">
    <property type="nucleotide sequence ID" value="NZ_AMRU01000004.1"/>
</dbReference>
<dbReference type="STRING" id="1229726.GRFL_3275"/>
<reference evidence="1 2" key="1">
    <citation type="submission" date="2016-07" db="EMBL/GenBank/DDBJ databases">
        <title>Multi-omics approach to identify versatile polysaccharide utilization systems of a marine flavobacterium Gramella flava.</title>
        <authorList>
            <person name="Tang K."/>
        </authorList>
    </citation>
    <scope>NUCLEOTIDE SEQUENCE [LARGE SCALE GENOMIC DNA]</scope>
    <source>
        <strain evidence="1 2">JLT2011</strain>
    </source>
</reference>
<dbReference type="InterPro" id="IPR009327">
    <property type="entry name" value="Cupin_DUF985"/>
</dbReference>
<dbReference type="SUPFAM" id="SSF51182">
    <property type="entry name" value="RmlC-like cupins"/>
    <property type="match status" value="1"/>
</dbReference>
<dbReference type="InterPro" id="IPR014710">
    <property type="entry name" value="RmlC-like_jellyroll"/>
</dbReference>
<protein>
    <submittedName>
        <fullName evidence="1">Uncharacterized protein</fullName>
    </submittedName>
</protein>
<dbReference type="PANTHER" id="PTHR33387">
    <property type="entry name" value="RMLC-LIKE JELLY ROLL FOLD PROTEIN"/>
    <property type="match status" value="1"/>
</dbReference>
<gene>
    <name evidence="1" type="ORF">GRFL_3275</name>
</gene>
<dbReference type="Pfam" id="PF06172">
    <property type="entry name" value="Cupin_5"/>
    <property type="match status" value="1"/>
</dbReference>
<dbReference type="CDD" id="cd06121">
    <property type="entry name" value="cupin_YML079wp"/>
    <property type="match status" value="1"/>
</dbReference>
<dbReference type="EMBL" id="CP016359">
    <property type="protein sequence ID" value="APU69999.1"/>
    <property type="molecule type" value="Genomic_DNA"/>
</dbReference>